<dbReference type="NCBIfam" id="TIGR00239">
    <property type="entry name" value="2oxo_dh_E1"/>
    <property type="match status" value="1"/>
</dbReference>
<dbReference type="InterPro" id="IPR029061">
    <property type="entry name" value="THDP-binding"/>
</dbReference>
<dbReference type="PANTHER" id="PTHR23152">
    <property type="entry name" value="2-OXOGLUTARATE DEHYDROGENASE"/>
    <property type="match status" value="1"/>
</dbReference>
<evidence type="ECO:0000313" key="8">
    <source>
        <dbReference type="Proteomes" id="UP000001700"/>
    </source>
</evidence>
<dbReference type="InterPro" id="IPR011603">
    <property type="entry name" value="2oxoglutarate_DH_E1"/>
</dbReference>
<keyword evidence="5" id="KW-0786">Thiamine pyrophosphate</keyword>
<dbReference type="GO" id="GO:0004591">
    <property type="term" value="F:oxoglutarate dehydrogenase (succinyl-transferring) activity"/>
    <property type="evidence" value="ECO:0007669"/>
    <property type="project" value="UniProtKB-EC"/>
</dbReference>
<comment type="cofactor">
    <cofactor evidence="1">
        <name>thiamine diphosphate</name>
        <dbReference type="ChEBI" id="CHEBI:58937"/>
    </cofactor>
</comment>
<dbReference type="GO" id="GO:0006099">
    <property type="term" value="P:tricarboxylic acid cycle"/>
    <property type="evidence" value="ECO:0007669"/>
    <property type="project" value="TreeGrafter"/>
</dbReference>
<dbReference type="eggNOG" id="COG0567">
    <property type="taxonomic scope" value="Bacteria"/>
</dbReference>
<evidence type="ECO:0000256" key="5">
    <source>
        <dbReference type="ARBA" id="ARBA00023052"/>
    </source>
</evidence>
<dbReference type="OrthoDB" id="9759785at2"/>
<dbReference type="SUPFAM" id="SSF52518">
    <property type="entry name" value="Thiamin diphosphate-binding fold (THDP-binding)"/>
    <property type="match status" value="2"/>
</dbReference>
<dbReference type="Proteomes" id="UP000001700">
    <property type="component" value="Chromosome"/>
</dbReference>
<dbReference type="EC" id="1.2.4.2" evidence="3"/>
<dbReference type="EMBL" id="CP001085">
    <property type="protein sequence ID" value="ADD79611.1"/>
    <property type="molecule type" value="Genomic_DNA"/>
</dbReference>
<dbReference type="GO" id="GO:0030976">
    <property type="term" value="F:thiamine pyrophosphate binding"/>
    <property type="evidence" value="ECO:0007669"/>
    <property type="project" value="InterPro"/>
</dbReference>
<evidence type="ECO:0000259" key="6">
    <source>
        <dbReference type="SMART" id="SM00861"/>
    </source>
</evidence>
<dbReference type="SMART" id="SM00861">
    <property type="entry name" value="Transket_pyr"/>
    <property type="match status" value="1"/>
</dbReference>
<dbReference type="NCBIfam" id="NF008907">
    <property type="entry name" value="PRK12270.1"/>
    <property type="match status" value="1"/>
</dbReference>
<dbReference type="STRING" id="515618.RIEPE_0232"/>
<dbReference type="CDD" id="cd02016">
    <property type="entry name" value="TPP_E1_OGDC_like"/>
    <property type="match status" value="1"/>
</dbReference>
<dbReference type="InterPro" id="IPR005475">
    <property type="entry name" value="Transketolase-like_Pyr-bd"/>
</dbReference>
<evidence type="ECO:0000256" key="1">
    <source>
        <dbReference type="ARBA" id="ARBA00001964"/>
    </source>
</evidence>
<organism evidence="7 8">
    <name type="scientific">Riesia pediculicola (strain USDA)</name>
    <dbReference type="NCBI Taxonomy" id="515618"/>
    <lineage>
        <taxon>Bacteria</taxon>
        <taxon>Pseudomonadati</taxon>
        <taxon>Pseudomonadota</taxon>
        <taxon>Gammaproteobacteria</taxon>
        <taxon>Enterobacterales</taxon>
        <taxon>Enterobacteriaceae</taxon>
        <taxon>Candidatus Riesia</taxon>
    </lineage>
</organism>
<dbReference type="Pfam" id="PF16870">
    <property type="entry name" value="OxoGdeHyase_C"/>
    <property type="match status" value="1"/>
</dbReference>
<keyword evidence="4 7" id="KW-0560">Oxidoreductase</keyword>
<dbReference type="Gene3D" id="3.40.50.970">
    <property type="match status" value="1"/>
</dbReference>
<dbReference type="Gene3D" id="3.40.50.12470">
    <property type="match status" value="1"/>
</dbReference>
<dbReference type="Gene3D" id="3.40.50.11610">
    <property type="entry name" value="Multifunctional 2-oxoglutarate metabolism enzyme, C-terminal domain"/>
    <property type="match status" value="1"/>
</dbReference>
<proteinExistence type="predicted"/>
<evidence type="ECO:0000256" key="2">
    <source>
        <dbReference type="ARBA" id="ARBA00003906"/>
    </source>
</evidence>
<dbReference type="AlphaFoldDB" id="D4G836"/>
<dbReference type="InterPro" id="IPR001017">
    <property type="entry name" value="DH_E1"/>
</dbReference>
<name>D4G836_RIEPU</name>
<comment type="function">
    <text evidence="2">E1 component of the 2-oxoglutarate dehydrogenase (OGDH) complex which catalyzes the decarboxylation of 2-oxoglutarate, the first step in the conversion of 2-oxoglutarate to succinyl-CoA and CO(2).</text>
</comment>
<dbReference type="HOGENOM" id="CLU_004709_1_0_6"/>
<evidence type="ECO:0000256" key="4">
    <source>
        <dbReference type="ARBA" id="ARBA00023002"/>
    </source>
</evidence>
<gene>
    <name evidence="7" type="primary">sucA</name>
    <name evidence="7" type="ordered locus">RIEPE_0232</name>
</gene>
<dbReference type="PIRSF" id="PIRSF000157">
    <property type="entry name" value="Oxoglu_dh_E1"/>
    <property type="match status" value="1"/>
</dbReference>
<dbReference type="Pfam" id="PF02779">
    <property type="entry name" value="Transket_pyr"/>
    <property type="match status" value="1"/>
</dbReference>
<dbReference type="RefSeq" id="WP_013087598.1">
    <property type="nucleotide sequence ID" value="NC_014109.1"/>
</dbReference>
<feature type="domain" description="Transketolase-like pyrimidine-binding" evidence="6">
    <location>
        <begin position="586"/>
        <end position="786"/>
    </location>
</feature>
<keyword evidence="8" id="KW-1185">Reference proteome</keyword>
<protein>
    <recommendedName>
        <fullName evidence="3">oxoglutarate dehydrogenase (succinyl-transferring)</fullName>
        <ecNumber evidence="3">1.2.4.2</ecNumber>
    </recommendedName>
</protein>
<dbReference type="GO" id="GO:0045252">
    <property type="term" value="C:oxoglutarate dehydrogenase complex"/>
    <property type="evidence" value="ECO:0007669"/>
    <property type="project" value="TreeGrafter"/>
</dbReference>
<dbReference type="PANTHER" id="PTHR23152:SF4">
    <property type="entry name" value="2-OXOADIPATE DEHYDROGENASE COMPLEX COMPONENT E1"/>
    <property type="match status" value="1"/>
</dbReference>
<dbReference type="KEGG" id="rip:RIEPE_0232"/>
<dbReference type="Pfam" id="PF00676">
    <property type="entry name" value="E1_dh"/>
    <property type="match status" value="1"/>
</dbReference>
<reference evidence="7" key="1">
    <citation type="submission" date="2008-05" db="EMBL/GenBank/DDBJ databases">
        <title>Genome sequence of Riesia pediculicola USDA.</title>
        <authorList>
            <person name="Kirkness E.F."/>
        </authorList>
    </citation>
    <scope>NUCLEOTIDE SEQUENCE [LARGE SCALE GENOMIC DNA]</scope>
    <source>
        <strain evidence="7">USDA</strain>
    </source>
</reference>
<sequence length="939" mass="109928">MNKKIKSKELCFSFPIENISYIEKYRNKEKQNYFCNETSKKSFSEIKKTDPSLISFSHLNLKNKFRLKKNNLENSYQILLEKEKRIVSQIKRYFREKGHLESCLNPIELRKNTLRKSIQSFFLKKIQNLYKIQEKRDSNNLIVNRLNKLKDLIFRMNQIYCQSIGFEYMHIEDEDQRNWIQNKIEKTCIFSKDIFETSEKIQFLSDLVSAEELEKYLAKVFPGEKRFSLEGIDVLIPMLRDIIISSEKQKITKIVLGMAHRGRINVLVNIFGKPLKKIFQKVDEMSREEFFGDVEYHYGGFSIFKIRNKTIELNLSFNPSHLEIVNPVVMGMTRGYIDKLKKNPEEILSITIHGDASVIGQGVVQETINLYKIEGYSVGGTIRIILNNQIGFTTSKKDFLRSSRYCTDIFKFTQFPIFHVNADDIESVIFVSRLALDFRKKFKKDVIIDLVGYRRRGHSEIDDPKATQPIMYRSIDQHNTSKSIYFEKLNRTDKIVNRKIFQNMIDSYRKKLNARSSLSCEATFIDDFDCMIQNSEIYPRKDLIQSENLQKILQKINSVPKNFKLHPLVKKILQNRLKISLKESPCDWATAEILAYATLMIHGFDIRISGEDVSRGTFFQRHLKVYDQVSGKELFLMKNIKDSLGTLKIWDSVLSEESILAFEYGYSLINNRSLTIWEAQFGDFSNVAQVVVDQFISSGKKKWGTQSNLVLFLPHGCEGQGPDHSSARIERYLQLCAEKNMKILIPSNPSQIYHALTDHCLMNRSNRDGTQRNPLIIFSPKSLLHHSKCRVHLKELFDSKFHSIIEEKFENEIQVDIKKIIFCCGKIYYELSKERRIIGYGAYRTLIIRIEQLYPFPQEELKDKIQKYNRVTNFIWCQEEPKNQGAWSHVKGYIRKIIPNYAHLSYFGRSKSATSSEGNYMKYKIKQKQIIQSALSSSY</sequence>
<evidence type="ECO:0000313" key="7">
    <source>
        <dbReference type="EMBL" id="ADD79611.1"/>
    </source>
</evidence>
<accession>D4G836</accession>
<dbReference type="InterPro" id="IPR031717">
    <property type="entry name" value="ODO-1/KGD_C"/>
</dbReference>
<dbReference type="GO" id="GO:0005829">
    <property type="term" value="C:cytosol"/>
    <property type="evidence" value="ECO:0007669"/>
    <property type="project" value="TreeGrafter"/>
</dbReference>
<evidence type="ECO:0000256" key="3">
    <source>
        <dbReference type="ARBA" id="ARBA00012280"/>
    </source>
</evidence>
<dbReference type="NCBIfam" id="NF006914">
    <property type="entry name" value="PRK09404.1"/>
    <property type="match status" value="1"/>
</dbReference>
<dbReference type="InterPro" id="IPR042179">
    <property type="entry name" value="KGD_C_sf"/>
</dbReference>